<keyword evidence="4" id="KW-1185">Reference proteome</keyword>
<evidence type="ECO:0000259" key="2">
    <source>
        <dbReference type="PROSITE" id="PS50943"/>
    </source>
</evidence>
<keyword evidence="1" id="KW-0378">Hydrolase</keyword>
<evidence type="ECO:0000313" key="3">
    <source>
        <dbReference type="EMBL" id="BCS86259.1"/>
    </source>
</evidence>
<dbReference type="InterPro" id="IPR024733">
    <property type="entry name" value="NAGLU_tim-barrel"/>
</dbReference>
<dbReference type="Gene3D" id="1.10.260.40">
    <property type="entry name" value="lambda repressor-like DNA-binding domains"/>
    <property type="match status" value="1"/>
</dbReference>
<dbReference type="InterPro" id="IPR029018">
    <property type="entry name" value="Hex-like_dom2"/>
</dbReference>
<dbReference type="PANTHER" id="PTHR12872">
    <property type="entry name" value="ALPHA-N-ACETYLGLUCOSAMINIDASE"/>
    <property type="match status" value="1"/>
</dbReference>
<dbReference type="InterPro" id="IPR007781">
    <property type="entry name" value="NAGLU"/>
</dbReference>
<dbReference type="InterPro" id="IPR001387">
    <property type="entry name" value="Cro/C1-type_HTH"/>
</dbReference>
<dbReference type="InterPro" id="IPR024732">
    <property type="entry name" value="NAGLU_C"/>
</dbReference>
<dbReference type="EMBL" id="AP024484">
    <property type="protein sequence ID" value="BCS86259.1"/>
    <property type="molecule type" value="Genomic_DNA"/>
</dbReference>
<name>A0ABN6EKA0_9BACT</name>
<dbReference type="PANTHER" id="PTHR12872:SF1">
    <property type="entry name" value="ALPHA-N-ACETYLGLUCOSAMINIDASE"/>
    <property type="match status" value="1"/>
</dbReference>
<dbReference type="Gene3D" id="3.30.379.10">
    <property type="entry name" value="Chitobiase/beta-hexosaminidase domain 2-like"/>
    <property type="match status" value="1"/>
</dbReference>
<organism evidence="3 4">
    <name type="scientific">Prevotella herbatica</name>
    <dbReference type="NCBI Taxonomy" id="2801997"/>
    <lineage>
        <taxon>Bacteria</taxon>
        <taxon>Pseudomonadati</taxon>
        <taxon>Bacteroidota</taxon>
        <taxon>Bacteroidia</taxon>
        <taxon>Bacteroidales</taxon>
        <taxon>Prevotellaceae</taxon>
        <taxon>Prevotella</taxon>
    </lineage>
</organism>
<dbReference type="Proteomes" id="UP001319045">
    <property type="component" value="Chromosome"/>
</dbReference>
<dbReference type="Gene3D" id="3.20.20.80">
    <property type="entry name" value="Glycosidases"/>
    <property type="match status" value="1"/>
</dbReference>
<dbReference type="InterPro" id="IPR010982">
    <property type="entry name" value="Lambda_DNA-bd_dom_sf"/>
</dbReference>
<dbReference type="CDD" id="cd00093">
    <property type="entry name" value="HTH_XRE"/>
    <property type="match status" value="1"/>
</dbReference>
<dbReference type="Pfam" id="PF05089">
    <property type="entry name" value="NAGLU"/>
    <property type="match status" value="1"/>
</dbReference>
<evidence type="ECO:0000256" key="1">
    <source>
        <dbReference type="ARBA" id="ARBA00022801"/>
    </source>
</evidence>
<dbReference type="SMART" id="SM00530">
    <property type="entry name" value="HTH_XRE"/>
    <property type="match status" value="1"/>
</dbReference>
<dbReference type="RefSeq" id="WP_207153826.1">
    <property type="nucleotide sequence ID" value="NZ_AP024484.1"/>
</dbReference>
<dbReference type="PROSITE" id="PS50943">
    <property type="entry name" value="HTH_CROC1"/>
    <property type="match status" value="1"/>
</dbReference>
<dbReference type="Pfam" id="PF12971">
    <property type="entry name" value="NAGLU_N"/>
    <property type="match status" value="1"/>
</dbReference>
<dbReference type="Pfam" id="PF12972">
    <property type="entry name" value="NAGLU_C"/>
    <property type="match status" value="1"/>
</dbReference>
<accession>A0ABN6EKA0</accession>
<dbReference type="InterPro" id="IPR024240">
    <property type="entry name" value="NAGLU_N"/>
</dbReference>
<proteinExistence type="predicted"/>
<reference evidence="3 4" key="1">
    <citation type="journal article" date="2022" name="Int. J. Syst. Evol. Microbiol.">
        <title>Prevotella herbatica sp. nov., a plant polysaccharide-decomposing anaerobic bacterium isolated from a methanogenic reactor.</title>
        <authorList>
            <person name="Uek A."/>
            <person name="Tonouchi A."/>
            <person name="Kaku N."/>
            <person name="Ueki K."/>
        </authorList>
    </citation>
    <scope>NUCLEOTIDE SEQUENCE [LARGE SCALE GENOMIC DNA]</scope>
    <source>
        <strain evidence="3 4">WR041</strain>
    </source>
</reference>
<evidence type="ECO:0000313" key="4">
    <source>
        <dbReference type="Proteomes" id="UP001319045"/>
    </source>
</evidence>
<dbReference type="InterPro" id="IPR013430">
    <property type="entry name" value="Toxin_antidote_HigA"/>
</dbReference>
<dbReference type="SUPFAM" id="SSF47413">
    <property type="entry name" value="lambda repressor-like DNA-binding domains"/>
    <property type="match status" value="1"/>
</dbReference>
<dbReference type="Pfam" id="PF01381">
    <property type="entry name" value="HTH_3"/>
    <property type="match status" value="1"/>
</dbReference>
<protein>
    <submittedName>
        <fullName evidence="3">Alpha-N-acetylglucosaminidase</fullName>
    </submittedName>
</protein>
<feature type="domain" description="HTH cro/C1-type" evidence="2">
    <location>
        <begin position="18"/>
        <end position="72"/>
    </location>
</feature>
<dbReference type="Gene3D" id="1.20.120.670">
    <property type="entry name" value="N-acetyl-b-d-glucoasminidase"/>
    <property type="match status" value="1"/>
</dbReference>
<dbReference type="NCBIfam" id="TIGR02607">
    <property type="entry name" value="antidote_HigA"/>
    <property type="match status" value="1"/>
</dbReference>
<sequence length="839" mass="96975">MTANKVIPNISVHPGEILKDEIEYRRISQRQLAKEIGMSYSVLNEILNYKRPVTTEFALMIEAALSIDHEPLLKMQSNYDVQMAKRETHSHYNKQHQMKHILLSIFLLCSLISEANPIQGLLERIDKGAGDKFETELVNSKKDFFELSQDKDKILIKGNTWVNIASGLNWYLKYYAGIQLTWNNMKADIPNKLPKILKPERHETDLKLRYDFNYCTFSYSMAFWDWQRWQTEIDWMALHGVNLPLAIVGEEVVWRNMLLKLGYNKEEIGKFIAGPAFLAWWEMNNLEGWGGPLPDSWYNAQEALQKKILKRMNEYGMQPVLPGFCGMMPHDAKTKLGLNVTDGGTWNGYTRPANLSATDKHFDKIADLYYKELTKLYGKANYYSMDPFHETNDDANIDYAKAGKAVMDAMKRTNNKATWVIQGWTENPRQQMIADMKNGDLLIADLFSECRPMFGIPSIWKRDKGYEQHDWLFCLLENFGANVGLHGRMDQLINNFYATKVISPNTEHIKGIGFTMEGSENNPVMFEMMSELPWIPEKFKKEDWVRNYVKARYSSNDANLQKAWSILSETIYNCPAGNNQQGPHESIFCGRPGLNNFQVKSWSKMRNYYDPASTLEAARLMVSVADKFKGNNNFEYDLVDICRQALADQGRLQYLKTIADYNGFSIGQFDKDSKRFLKMILLQDKLLGTRSEFRLGHWTEAARKLGHTNAEKDLYEWNARVQITTWGNRICADKGGLRDYANKEWEGLLKDFYYKRWSIYMDALAKQMKQNQLPDEDALGAGKNATKTSSELFAMAMPTGPQIDWYAIEEPWTLQHNEYSAKPEGDAIEMAKEVIEFLK</sequence>
<gene>
    <name evidence="3" type="ORF">prwr041_21520</name>
</gene>